<sequence length="185" mass="21057">MKQIKRKKVNDNYKKKVPFTSEGIQQLITKLGEVKERERLASIRARLGKEVKQMKTKIKKGKNDQQVETATVKPELAPSEIKEENKQQVDVSSIKSKLDPKNDFQQVSTSSGKPKLALAVNPKVDPKDDFRGKIITAKWVWFNGSFQQNVLLKIDKDGKIEDIFKEGELLMIEEDAITDLGEMVC</sequence>
<protein>
    <submittedName>
        <fullName evidence="1">Uncharacterized protein</fullName>
    </submittedName>
</protein>
<evidence type="ECO:0000313" key="1">
    <source>
        <dbReference type="EMBL" id="CAK5092236.1"/>
    </source>
</evidence>
<keyword evidence="2" id="KW-1185">Reference proteome</keyword>
<proteinExistence type="predicted"/>
<name>A0ACB1AKW5_MELEN</name>
<evidence type="ECO:0000313" key="2">
    <source>
        <dbReference type="Proteomes" id="UP001497535"/>
    </source>
</evidence>
<comment type="caution">
    <text evidence="1">The sequence shown here is derived from an EMBL/GenBank/DDBJ whole genome shotgun (WGS) entry which is preliminary data.</text>
</comment>
<dbReference type="EMBL" id="CAVMJV010000093">
    <property type="protein sequence ID" value="CAK5092236.1"/>
    <property type="molecule type" value="Genomic_DNA"/>
</dbReference>
<dbReference type="Proteomes" id="UP001497535">
    <property type="component" value="Unassembled WGS sequence"/>
</dbReference>
<accession>A0ACB1AKW5</accession>
<reference evidence="1" key="1">
    <citation type="submission" date="2023-11" db="EMBL/GenBank/DDBJ databases">
        <authorList>
            <person name="Poullet M."/>
        </authorList>
    </citation>
    <scope>NUCLEOTIDE SEQUENCE</scope>
    <source>
        <strain evidence="1">E1834</strain>
    </source>
</reference>
<gene>
    <name evidence="1" type="ORF">MENTE1834_LOCUS40085</name>
</gene>
<organism evidence="1 2">
    <name type="scientific">Meloidogyne enterolobii</name>
    <name type="common">Root-knot nematode worm</name>
    <name type="synonym">Meloidogyne mayaguensis</name>
    <dbReference type="NCBI Taxonomy" id="390850"/>
    <lineage>
        <taxon>Eukaryota</taxon>
        <taxon>Metazoa</taxon>
        <taxon>Ecdysozoa</taxon>
        <taxon>Nematoda</taxon>
        <taxon>Chromadorea</taxon>
        <taxon>Rhabditida</taxon>
        <taxon>Tylenchina</taxon>
        <taxon>Tylenchomorpha</taxon>
        <taxon>Tylenchoidea</taxon>
        <taxon>Meloidogynidae</taxon>
        <taxon>Meloidogyninae</taxon>
        <taxon>Meloidogyne</taxon>
    </lineage>
</organism>